<dbReference type="GO" id="GO:0031418">
    <property type="term" value="F:L-ascorbic acid binding"/>
    <property type="evidence" value="ECO:0007669"/>
    <property type="project" value="InterPro"/>
</dbReference>
<keyword evidence="6" id="KW-1133">Transmembrane helix</keyword>
<dbReference type="OrthoDB" id="420380at2759"/>
<dbReference type="SMART" id="SM00702">
    <property type="entry name" value="P4Hc"/>
    <property type="match status" value="1"/>
</dbReference>
<gene>
    <name evidence="8" type="ORF">BS50DRAFT_661555</name>
</gene>
<dbReference type="PROSITE" id="PS51471">
    <property type="entry name" value="FE2OG_OXY"/>
    <property type="match status" value="1"/>
</dbReference>
<dbReference type="Pfam" id="PF13640">
    <property type="entry name" value="2OG-FeII_Oxy_3"/>
    <property type="match status" value="1"/>
</dbReference>
<dbReference type="InterPro" id="IPR045054">
    <property type="entry name" value="P4HA-like"/>
</dbReference>
<evidence type="ECO:0000256" key="2">
    <source>
        <dbReference type="ARBA" id="ARBA00022723"/>
    </source>
</evidence>
<comment type="cofactor">
    <cofactor evidence="1">
        <name>L-ascorbate</name>
        <dbReference type="ChEBI" id="CHEBI:38290"/>
    </cofactor>
</comment>
<proteinExistence type="predicted"/>
<evidence type="ECO:0000256" key="3">
    <source>
        <dbReference type="ARBA" id="ARBA00022964"/>
    </source>
</evidence>
<reference evidence="8 9" key="1">
    <citation type="journal article" date="2018" name="Front. Microbiol.">
        <title>Genome-Wide Analysis of Corynespora cassiicola Leaf Fall Disease Putative Effectors.</title>
        <authorList>
            <person name="Lopez D."/>
            <person name="Ribeiro S."/>
            <person name="Label P."/>
            <person name="Fumanal B."/>
            <person name="Venisse J.S."/>
            <person name="Kohler A."/>
            <person name="de Oliveira R.R."/>
            <person name="Labutti K."/>
            <person name="Lipzen A."/>
            <person name="Lail K."/>
            <person name="Bauer D."/>
            <person name="Ohm R.A."/>
            <person name="Barry K.W."/>
            <person name="Spatafora J."/>
            <person name="Grigoriev I.V."/>
            <person name="Martin F.M."/>
            <person name="Pujade-Renaud V."/>
        </authorList>
    </citation>
    <scope>NUCLEOTIDE SEQUENCE [LARGE SCALE GENOMIC DNA]</scope>
    <source>
        <strain evidence="8 9">Philippines</strain>
    </source>
</reference>
<evidence type="ECO:0000313" key="9">
    <source>
        <dbReference type="Proteomes" id="UP000240883"/>
    </source>
</evidence>
<organism evidence="8 9">
    <name type="scientific">Corynespora cassiicola Philippines</name>
    <dbReference type="NCBI Taxonomy" id="1448308"/>
    <lineage>
        <taxon>Eukaryota</taxon>
        <taxon>Fungi</taxon>
        <taxon>Dikarya</taxon>
        <taxon>Ascomycota</taxon>
        <taxon>Pezizomycotina</taxon>
        <taxon>Dothideomycetes</taxon>
        <taxon>Pleosporomycetidae</taxon>
        <taxon>Pleosporales</taxon>
        <taxon>Corynesporascaceae</taxon>
        <taxon>Corynespora</taxon>
    </lineage>
</organism>
<accession>A0A2T2NW57</accession>
<evidence type="ECO:0000313" key="8">
    <source>
        <dbReference type="EMBL" id="PSN69657.1"/>
    </source>
</evidence>
<keyword evidence="6" id="KW-0472">Membrane</keyword>
<dbReference type="STRING" id="1448308.A0A2T2NW57"/>
<dbReference type="GO" id="GO:0004656">
    <property type="term" value="F:procollagen-proline 4-dioxygenase activity"/>
    <property type="evidence" value="ECO:0007669"/>
    <property type="project" value="TreeGrafter"/>
</dbReference>
<dbReference type="GO" id="GO:0005506">
    <property type="term" value="F:iron ion binding"/>
    <property type="evidence" value="ECO:0007669"/>
    <property type="project" value="InterPro"/>
</dbReference>
<sequence length="337" mass="37724">MAKLTQAQIKPSHTRLAAAQAGSKISSLEIFGLLVFLFLPLTIPAIWPGKVQQWLPPQLQSYFRPATAEHTHESTSTVETLDSIIEACKTHKYTTEIISLSPLVIYINNFLSPAETDALIEASSADFEDSFISRSTGGLEKVPGRTSQSAPLDLSAPLTQCILARARTFMGSMLQPHEPFSTPQLVRYFPSQRYDLHTDFWPQHQVMVDGSDRLFNRPASFFAFLRDNCTGGETYFPLVDVLDRDGERGGRLEEGFGGKVTRGEMDGEKKGVKFRPIKGNAVFWVNLDEEGVGDRRVVHAGLPVGEGEKIGMNIWPRKFYGEEEERERKGWSGKWKD</sequence>
<dbReference type="EMBL" id="KZ678132">
    <property type="protein sequence ID" value="PSN69657.1"/>
    <property type="molecule type" value="Genomic_DNA"/>
</dbReference>
<dbReference type="PANTHER" id="PTHR10869:SF242">
    <property type="entry name" value="PROLYL 4-HYDROXYLASE ALPHA SUBUNIT DOMAIN-CONTAINING PROTEIN"/>
    <property type="match status" value="1"/>
</dbReference>
<dbReference type="AlphaFoldDB" id="A0A2T2NW57"/>
<keyword evidence="5" id="KW-0408">Iron</keyword>
<keyword evidence="3" id="KW-0223">Dioxygenase</keyword>
<dbReference type="InterPro" id="IPR044862">
    <property type="entry name" value="Pro_4_hyd_alph_FE2OG_OXY"/>
</dbReference>
<evidence type="ECO:0000256" key="6">
    <source>
        <dbReference type="SAM" id="Phobius"/>
    </source>
</evidence>
<dbReference type="InterPro" id="IPR006620">
    <property type="entry name" value="Pro_4_hyd_alph"/>
</dbReference>
<evidence type="ECO:0000259" key="7">
    <source>
        <dbReference type="PROSITE" id="PS51471"/>
    </source>
</evidence>
<evidence type="ECO:0000256" key="5">
    <source>
        <dbReference type="ARBA" id="ARBA00023004"/>
    </source>
</evidence>
<keyword evidence="2" id="KW-0479">Metal-binding</keyword>
<keyword evidence="6" id="KW-0812">Transmembrane</keyword>
<keyword evidence="9" id="KW-1185">Reference proteome</keyword>
<dbReference type="PANTHER" id="PTHR10869">
    <property type="entry name" value="PROLYL 4-HYDROXYLASE ALPHA SUBUNIT"/>
    <property type="match status" value="1"/>
</dbReference>
<protein>
    <recommendedName>
        <fullName evidence="7">Fe2OG dioxygenase domain-containing protein</fullName>
    </recommendedName>
</protein>
<dbReference type="Gene3D" id="2.60.120.620">
    <property type="entry name" value="q2cbj1_9rhob like domain"/>
    <property type="match status" value="1"/>
</dbReference>
<dbReference type="InterPro" id="IPR005123">
    <property type="entry name" value="Oxoglu/Fe-dep_dioxygenase_dom"/>
</dbReference>
<feature type="domain" description="Fe2OG dioxygenase" evidence="7">
    <location>
        <begin position="179"/>
        <end position="318"/>
    </location>
</feature>
<feature type="transmembrane region" description="Helical" evidence="6">
    <location>
        <begin position="30"/>
        <end position="47"/>
    </location>
</feature>
<dbReference type="Proteomes" id="UP000240883">
    <property type="component" value="Unassembled WGS sequence"/>
</dbReference>
<dbReference type="GO" id="GO:0005783">
    <property type="term" value="C:endoplasmic reticulum"/>
    <property type="evidence" value="ECO:0007669"/>
    <property type="project" value="TreeGrafter"/>
</dbReference>
<evidence type="ECO:0000256" key="1">
    <source>
        <dbReference type="ARBA" id="ARBA00001961"/>
    </source>
</evidence>
<evidence type="ECO:0000256" key="4">
    <source>
        <dbReference type="ARBA" id="ARBA00023002"/>
    </source>
</evidence>
<name>A0A2T2NW57_CORCC</name>
<keyword evidence="4" id="KW-0560">Oxidoreductase</keyword>